<evidence type="ECO:0000313" key="3">
    <source>
        <dbReference type="Proteomes" id="UP001304243"/>
    </source>
</evidence>
<sequence>MASQQPPQLVSNLLLPELERQLKEDQNLWPNVKGLFIVTVTKKKKAAATWYLLLQGKDVMPLITASEEDARVGVKGKIRTVKVQVDDADLLNFITGGMTGVKAYMTGKIKVKGDLLLAQRLEEVFEKLGGRERAIDFIKNNEQALAMTNKSKL</sequence>
<dbReference type="GO" id="GO:0005829">
    <property type="term" value="C:cytosol"/>
    <property type="evidence" value="ECO:0007669"/>
    <property type="project" value="TreeGrafter"/>
</dbReference>
<dbReference type="SUPFAM" id="SSF55718">
    <property type="entry name" value="SCP-like"/>
    <property type="match status" value="1"/>
</dbReference>
<evidence type="ECO:0000313" key="2">
    <source>
        <dbReference type="EMBL" id="KAK4509880.1"/>
    </source>
</evidence>
<reference evidence="2 3" key="1">
    <citation type="submission" date="2022-11" db="EMBL/GenBank/DDBJ databases">
        <title>Mucor velutinosus strain NIH1002 WGS.</title>
        <authorList>
            <person name="Subramanian P."/>
            <person name="Mullikin J.C."/>
            <person name="Segre J.A."/>
            <person name="Zelazny A.M."/>
        </authorList>
    </citation>
    <scope>NUCLEOTIDE SEQUENCE [LARGE SCALE GENOMIC DNA]</scope>
    <source>
        <strain evidence="2 3">NIH1002</strain>
    </source>
</reference>
<organism evidence="2 3">
    <name type="scientific">Mucor velutinosus</name>
    <dbReference type="NCBI Taxonomy" id="708070"/>
    <lineage>
        <taxon>Eukaryota</taxon>
        <taxon>Fungi</taxon>
        <taxon>Fungi incertae sedis</taxon>
        <taxon>Mucoromycota</taxon>
        <taxon>Mucoromycotina</taxon>
        <taxon>Mucoromycetes</taxon>
        <taxon>Mucorales</taxon>
        <taxon>Mucorineae</taxon>
        <taxon>Mucoraceae</taxon>
        <taxon>Mucor</taxon>
    </lineage>
</organism>
<evidence type="ECO:0000259" key="1">
    <source>
        <dbReference type="Pfam" id="PF02036"/>
    </source>
</evidence>
<accession>A0AAN7D8L9</accession>
<proteinExistence type="predicted"/>
<gene>
    <name evidence="2" type="ORF">ATC70_007184</name>
</gene>
<dbReference type="EMBL" id="JASEJX010000038">
    <property type="protein sequence ID" value="KAK4509880.1"/>
    <property type="molecule type" value="Genomic_DNA"/>
</dbReference>
<name>A0AAN7D8L9_9FUNG</name>
<dbReference type="Gene3D" id="3.30.1050.10">
    <property type="entry name" value="SCP2 sterol-binding domain"/>
    <property type="match status" value="1"/>
</dbReference>
<dbReference type="GeneID" id="89950870"/>
<dbReference type="Proteomes" id="UP001304243">
    <property type="component" value="Unassembled WGS sequence"/>
</dbReference>
<dbReference type="AlphaFoldDB" id="A0AAN7D8L9"/>
<dbReference type="InterPro" id="IPR003033">
    <property type="entry name" value="SCP2_sterol-bd_dom"/>
</dbReference>
<dbReference type="PANTHER" id="PTHR10094:SF25">
    <property type="entry name" value="SCP2 STEROL-BINDING DOMAIN-CONTAINING PROTEIN 1"/>
    <property type="match status" value="1"/>
</dbReference>
<feature type="domain" description="SCP2" evidence="1">
    <location>
        <begin position="18"/>
        <end position="126"/>
    </location>
</feature>
<comment type="caution">
    <text evidence="2">The sequence shown here is derived from an EMBL/GenBank/DDBJ whole genome shotgun (WGS) entry which is preliminary data.</text>
</comment>
<keyword evidence="3" id="KW-1185">Reference proteome</keyword>
<dbReference type="Pfam" id="PF02036">
    <property type="entry name" value="SCP2"/>
    <property type="match status" value="1"/>
</dbReference>
<dbReference type="InterPro" id="IPR036527">
    <property type="entry name" value="SCP2_sterol-bd_dom_sf"/>
</dbReference>
<protein>
    <recommendedName>
        <fullName evidence="1">SCP2 domain-containing protein</fullName>
    </recommendedName>
</protein>
<dbReference type="RefSeq" id="XP_064676546.1">
    <property type="nucleotide sequence ID" value="XM_064826448.1"/>
</dbReference>
<dbReference type="PANTHER" id="PTHR10094">
    <property type="entry name" value="STEROL CARRIER PROTEIN 2 SCP-2 FAMILY PROTEIN"/>
    <property type="match status" value="1"/>
</dbReference>